<keyword evidence="5 7" id="KW-1133">Transmembrane helix</keyword>
<dbReference type="PANTHER" id="PTHR43386:SF1">
    <property type="entry name" value="D,D-DIPEPTIDE TRANSPORT SYSTEM PERMEASE PROTEIN DDPC-RELATED"/>
    <property type="match status" value="1"/>
</dbReference>
<dbReference type="RefSeq" id="WP_182663133.1">
    <property type="nucleotide sequence ID" value="NZ_VKHS01000209.1"/>
</dbReference>
<dbReference type="Gene3D" id="1.10.3720.10">
    <property type="entry name" value="MetI-like"/>
    <property type="match status" value="1"/>
</dbReference>
<reference evidence="11" key="1">
    <citation type="submission" date="2019-10" db="EMBL/GenBank/DDBJ databases">
        <title>Streptomyces sp. nov., a novel actinobacterium isolated from alkaline environment.</title>
        <authorList>
            <person name="Golinska P."/>
        </authorList>
    </citation>
    <scope>NUCLEOTIDE SEQUENCE [LARGE SCALE GENOMIC DNA]</scope>
    <source>
        <strain evidence="11">DSM 42108</strain>
    </source>
</reference>
<feature type="transmembrane region" description="Helical" evidence="7">
    <location>
        <begin position="89"/>
        <end position="110"/>
    </location>
</feature>
<keyword evidence="6 7" id="KW-0472">Membrane</keyword>
<proteinExistence type="inferred from homology"/>
<dbReference type="GO" id="GO:0005886">
    <property type="term" value="C:plasma membrane"/>
    <property type="evidence" value="ECO:0007669"/>
    <property type="project" value="UniProtKB-SubCell"/>
</dbReference>
<dbReference type="EMBL" id="VKHS01000209">
    <property type="protein sequence ID" value="MBB0230047.1"/>
    <property type="molecule type" value="Genomic_DNA"/>
</dbReference>
<organism evidence="10 11">
    <name type="scientific">Streptomyces calidiresistens</name>
    <dbReference type="NCBI Taxonomy" id="1485586"/>
    <lineage>
        <taxon>Bacteria</taxon>
        <taxon>Bacillati</taxon>
        <taxon>Actinomycetota</taxon>
        <taxon>Actinomycetes</taxon>
        <taxon>Kitasatosporales</taxon>
        <taxon>Streptomycetaceae</taxon>
        <taxon>Streptomyces</taxon>
    </lineage>
</organism>
<evidence type="ECO:0000313" key="11">
    <source>
        <dbReference type="Proteomes" id="UP000530234"/>
    </source>
</evidence>
<keyword evidence="3" id="KW-1003">Cell membrane</keyword>
<evidence type="ECO:0000256" key="8">
    <source>
        <dbReference type="SAM" id="MobiDB-lite"/>
    </source>
</evidence>
<evidence type="ECO:0000256" key="5">
    <source>
        <dbReference type="ARBA" id="ARBA00022989"/>
    </source>
</evidence>
<dbReference type="CDD" id="cd06261">
    <property type="entry name" value="TM_PBP2"/>
    <property type="match status" value="1"/>
</dbReference>
<dbReference type="GO" id="GO:0055085">
    <property type="term" value="P:transmembrane transport"/>
    <property type="evidence" value="ECO:0007669"/>
    <property type="project" value="InterPro"/>
</dbReference>
<feature type="transmembrane region" description="Helical" evidence="7">
    <location>
        <begin position="226"/>
        <end position="245"/>
    </location>
</feature>
<comment type="caution">
    <text evidence="10">The sequence shown here is derived from an EMBL/GenBank/DDBJ whole genome shotgun (WGS) entry which is preliminary data.</text>
</comment>
<feature type="transmembrane region" description="Helical" evidence="7">
    <location>
        <begin position="199"/>
        <end position="220"/>
    </location>
</feature>
<accession>A0A7W3XWS9</accession>
<protein>
    <submittedName>
        <fullName evidence="10">ABC transporter permease subunit</fullName>
    </submittedName>
</protein>
<feature type="compositionally biased region" description="Polar residues" evidence="8">
    <location>
        <begin position="1"/>
        <end position="10"/>
    </location>
</feature>
<comment type="subcellular location">
    <subcellularLocation>
        <location evidence="1 7">Cell membrane</location>
        <topology evidence="1 7">Multi-pass membrane protein</topology>
    </subcellularLocation>
</comment>
<dbReference type="Pfam" id="PF12911">
    <property type="entry name" value="OppC_N"/>
    <property type="match status" value="1"/>
</dbReference>
<evidence type="ECO:0000256" key="6">
    <source>
        <dbReference type="ARBA" id="ARBA00023136"/>
    </source>
</evidence>
<feature type="transmembrane region" description="Helical" evidence="7">
    <location>
        <begin position="335"/>
        <end position="356"/>
    </location>
</feature>
<evidence type="ECO:0000256" key="4">
    <source>
        <dbReference type="ARBA" id="ARBA00022692"/>
    </source>
</evidence>
<gene>
    <name evidence="10" type="ORF">FOE67_11080</name>
</gene>
<keyword evidence="11" id="KW-1185">Reference proteome</keyword>
<dbReference type="InterPro" id="IPR025966">
    <property type="entry name" value="OppC_N"/>
</dbReference>
<evidence type="ECO:0000313" key="10">
    <source>
        <dbReference type="EMBL" id="MBB0230047.1"/>
    </source>
</evidence>
<comment type="similarity">
    <text evidence="7">Belongs to the binding-protein-dependent transport system permease family.</text>
</comment>
<feature type="domain" description="ABC transmembrane type-1" evidence="9">
    <location>
        <begin position="156"/>
        <end position="353"/>
    </location>
</feature>
<dbReference type="Proteomes" id="UP000530234">
    <property type="component" value="Unassembled WGS sequence"/>
</dbReference>
<evidence type="ECO:0000256" key="2">
    <source>
        <dbReference type="ARBA" id="ARBA00022448"/>
    </source>
</evidence>
<evidence type="ECO:0000256" key="1">
    <source>
        <dbReference type="ARBA" id="ARBA00004651"/>
    </source>
</evidence>
<keyword evidence="4 7" id="KW-0812">Transmembrane</keyword>
<keyword evidence="2 7" id="KW-0813">Transport</keyword>
<dbReference type="InterPro" id="IPR000515">
    <property type="entry name" value="MetI-like"/>
</dbReference>
<feature type="transmembrane region" description="Helical" evidence="7">
    <location>
        <begin position="276"/>
        <end position="297"/>
    </location>
</feature>
<dbReference type="SUPFAM" id="SSF161098">
    <property type="entry name" value="MetI-like"/>
    <property type="match status" value="1"/>
</dbReference>
<feature type="compositionally biased region" description="Basic and acidic residues" evidence="8">
    <location>
        <begin position="43"/>
        <end position="53"/>
    </location>
</feature>
<evidence type="ECO:0000259" key="9">
    <source>
        <dbReference type="PROSITE" id="PS50928"/>
    </source>
</evidence>
<dbReference type="InterPro" id="IPR050366">
    <property type="entry name" value="BP-dependent_transpt_permease"/>
</dbReference>
<dbReference type="AlphaFoldDB" id="A0A7W3XWS9"/>
<feature type="region of interest" description="Disordered" evidence="8">
    <location>
        <begin position="1"/>
        <end position="53"/>
    </location>
</feature>
<name>A0A7W3XWS9_9ACTN</name>
<evidence type="ECO:0000256" key="3">
    <source>
        <dbReference type="ARBA" id="ARBA00022475"/>
    </source>
</evidence>
<sequence>MGSPVSNTPNHPDDRDAPETPGTPELSGTPAVPHQAEAPAPVEGERTRRASRKVDRIDRLAELTARRETTTGAGLWVEAFRRLRTSKMAIIGACIIAVFVVLAIIGPWIAPYSPTAQSWRGEVFPNRGLFVGPRGENWLGLDHLGRDVFSRMLVGARQTLMVGVVATLIGFTVGALIGGVSGAALVLGGRAGQRIDAVIMRFIDMMLALPSLLLAVSIAAVMGQSLTTVMIAVGVVQIPIFARLLRGAMLAQGGSDYVLAARALGVRRRRIVMAHVVPNSLSPVIVQATLALATAIIEAAALSFLGLGNPDAAQPEWGVMLAQAQRFFDQAPMLAVYPAVGIIITALGFTLLGEAMREALDPKLRS</sequence>
<evidence type="ECO:0000256" key="7">
    <source>
        <dbReference type="RuleBase" id="RU363032"/>
    </source>
</evidence>
<dbReference type="InterPro" id="IPR035906">
    <property type="entry name" value="MetI-like_sf"/>
</dbReference>
<dbReference type="PANTHER" id="PTHR43386">
    <property type="entry name" value="OLIGOPEPTIDE TRANSPORT SYSTEM PERMEASE PROTEIN APPC"/>
    <property type="match status" value="1"/>
</dbReference>
<feature type="transmembrane region" description="Helical" evidence="7">
    <location>
        <begin position="160"/>
        <end position="187"/>
    </location>
</feature>
<dbReference type="PROSITE" id="PS50928">
    <property type="entry name" value="ABC_TM1"/>
    <property type="match status" value="1"/>
</dbReference>
<dbReference type="Pfam" id="PF00528">
    <property type="entry name" value="BPD_transp_1"/>
    <property type="match status" value="1"/>
</dbReference>